<protein>
    <submittedName>
        <fullName evidence="2">Uncharacterized protein</fullName>
    </submittedName>
</protein>
<feature type="transmembrane region" description="Helical" evidence="1">
    <location>
        <begin position="91"/>
        <end position="114"/>
    </location>
</feature>
<evidence type="ECO:0000313" key="3">
    <source>
        <dbReference type="Proteomes" id="UP000696413"/>
    </source>
</evidence>
<keyword evidence="1" id="KW-1133">Transmembrane helix</keyword>
<keyword evidence="1" id="KW-0472">Membrane</keyword>
<keyword evidence="3" id="KW-1185">Reference proteome</keyword>
<organism evidence="2 3">
    <name type="scientific">Mycolicibacterium goodii</name>
    <name type="common">Mycobacterium goodii</name>
    <dbReference type="NCBI Taxonomy" id="134601"/>
    <lineage>
        <taxon>Bacteria</taxon>
        <taxon>Bacillati</taxon>
        <taxon>Actinomycetota</taxon>
        <taxon>Actinomycetes</taxon>
        <taxon>Mycobacteriales</taxon>
        <taxon>Mycobacteriaceae</taxon>
        <taxon>Mycolicibacterium</taxon>
    </lineage>
</organism>
<gene>
    <name evidence="2" type="ORF">KL859_20830</name>
</gene>
<dbReference type="Proteomes" id="UP000696413">
    <property type="component" value="Unassembled WGS sequence"/>
</dbReference>
<evidence type="ECO:0000256" key="1">
    <source>
        <dbReference type="SAM" id="Phobius"/>
    </source>
</evidence>
<feature type="transmembrane region" description="Helical" evidence="1">
    <location>
        <begin position="21"/>
        <end position="37"/>
    </location>
</feature>
<dbReference type="RefSeq" id="WP_214313445.1">
    <property type="nucleotide sequence ID" value="NZ_CP092364.2"/>
</dbReference>
<name>A0ABS6HRK4_MYCGD</name>
<evidence type="ECO:0000313" key="2">
    <source>
        <dbReference type="EMBL" id="MBU8825304.1"/>
    </source>
</evidence>
<accession>A0ABS6HRK4</accession>
<sequence>MGFPVDNRSPVHETAREWQKLQLAALGFVGLCGVLGGDGAGAQRPLWLEKASGVCAVAGLVLAVVAVTIVATVAFPLGARSAAASAPLRRLRVGIGVTFLAVGLTALASLSTWWPDLHGGETGNVHRLAVATDSGSVCGTLLSSGSGTLDLQVDGGIVRVPLKRVLSVEPVFAC</sequence>
<reference evidence="2 3" key="1">
    <citation type="submission" date="2021-05" db="EMBL/GenBank/DDBJ databases">
        <title>Draft Genome Sequences of Clinical Respiratory Isolates of Mycobacterium goodii Recovered in Ireland.</title>
        <authorList>
            <person name="Flanagan P.R."/>
            <person name="Mok S."/>
            <person name="Roycroft E."/>
            <person name="Rogers T.R."/>
            <person name="Fitzgibbon M."/>
        </authorList>
    </citation>
    <scope>NUCLEOTIDE SEQUENCE [LARGE SCALE GENOMIC DNA]</scope>
    <source>
        <strain evidence="2 3">14IE55</strain>
    </source>
</reference>
<keyword evidence="1" id="KW-0812">Transmembrane</keyword>
<proteinExistence type="predicted"/>
<comment type="caution">
    <text evidence="2">The sequence shown here is derived from an EMBL/GenBank/DDBJ whole genome shotgun (WGS) entry which is preliminary data.</text>
</comment>
<feature type="transmembrane region" description="Helical" evidence="1">
    <location>
        <begin position="57"/>
        <end position="79"/>
    </location>
</feature>
<dbReference type="EMBL" id="JAHBOM010000016">
    <property type="protein sequence ID" value="MBU8825304.1"/>
    <property type="molecule type" value="Genomic_DNA"/>
</dbReference>